<reference evidence="1 2" key="1">
    <citation type="journal article" date="2020" name="Cell">
        <title>Large-Scale Comparative Analyses of Tick Genomes Elucidate Their Genetic Diversity and Vector Capacities.</title>
        <authorList>
            <consortium name="Tick Genome and Microbiome Consortium (TIGMIC)"/>
            <person name="Jia N."/>
            <person name="Wang J."/>
            <person name="Shi W."/>
            <person name="Du L."/>
            <person name="Sun Y."/>
            <person name="Zhan W."/>
            <person name="Jiang J.F."/>
            <person name="Wang Q."/>
            <person name="Zhang B."/>
            <person name="Ji P."/>
            <person name="Bell-Sakyi L."/>
            <person name="Cui X.M."/>
            <person name="Yuan T.T."/>
            <person name="Jiang B.G."/>
            <person name="Yang W.F."/>
            <person name="Lam T.T."/>
            <person name="Chang Q.C."/>
            <person name="Ding S.J."/>
            <person name="Wang X.J."/>
            <person name="Zhu J.G."/>
            <person name="Ruan X.D."/>
            <person name="Zhao L."/>
            <person name="Wei J.T."/>
            <person name="Ye R.Z."/>
            <person name="Que T.C."/>
            <person name="Du C.H."/>
            <person name="Zhou Y.H."/>
            <person name="Cheng J.X."/>
            <person name="Dai P.F."/>
            <person name="Guo W.B."/>
            <person name="Han X.H."/>
            <person name="Huang E.J."/>
            <person name="Li L.F."/>
            <person name="Wei W."/>
            <person name="Gao Y.C."/>
            <person name="Liu J.Z."/>
            <person name="Shao H.Z."/>
            <person name="Wang X."/>
            <person name="Wang C.C."/>
            <person name="Yang T.C."/>
            <person name="Huo Q.B."/>
            <person name="Li W."/>
            <person name="Chen H.Y."/>
            <person name="Chen S.E."/>
            <person name="Zhou L.G."/>
            <person name="Ni X.B."/>
            <person name="Tian J.H."/>
            <person name="Sheng Y."/>
            <person name="Liu T."/>
            <person name="Pan Y.S."/>
            <person name="Xia L.Y."/>
            <person name="Li J."/>
            <person name="Zhao F."/>
            <person name="Cao W.C."/>
        </authorList>
    </citation>
    <scope>NUCLEOTIDE SEQUENCE [LARGE SCALE GENOMIC DNA]</scope>
    <source>
        <strain evidence="1">Iper-2018</strain>
    </source>
</reference>
<dbReference type="Proteomes" id="UP000805193">
    <property type="component" value="Unassembled WGS sequence"/>
</dbReference>
<feature type="non-terminal residue" evidence="1">
    <location>
        <position position="366"/>
    </location>
</feature>
<evidence type="ECO:0000313" key="1">
    <source>
        <dbReference type="EMBL" id="KAG0438747.1"/>
    </source>
</evidence>
<accession>A0AC60QRQ1</accession>
<protein>
    <submittedName>
        <fullName evidence="1">Uncharacterized protein</fullName>
    </submittedName>
</protein>
<feature type="non-terminal residue" evidence="1">
    <location>
        <position position="1"/>
    </location>
</feature>
<keyword evidence="2" id="KW-1185">Reference proteome</keyword>
<proteinExistence type="predicted"/>
<evidence type="ECO:0000313" key="2">
    <source>
        <dbReference type="Proteomes" id="UP000805193"/>
    </source>
</evidence>
<dbReference type="EMBL" id="JABSTQ010005687">
    <property type="protein sequence ID" value="KAG0438747.1"/>
    <property type="molecule type" value="Genomic_DNA"/>
</dbReference>
<comment type="caution">
    <text evidence="1">The sequence shown here is derived from an EMBL/GenBank/DDBJ whole genome shotgun (WGS) entry which is preliminary data.</text>
</comment>
<gene>
    <name evidence="1" type="ORF">HPB47_016891</name>
</gene>
<organism evidence="1 2">
    <name type="scientific">Ixodes persulcatus</name>
    <name type="common">Taiga tick</name>
    <dbReference type="NCBI Taxonomy" id="34615"/>
    <lineage>
        <taxon>Eukaryota</taxon>
        <taxon>Metazoa</taxon>
        <taxon>Ecdysozoa</taxon>
        <taxon>Arthropoda</taxon>
        <taxon>Chelicerata</taxon>
        <taxon>Arachnida</taxon>
        <taxon>Acari</taxon>
        <taxon>Parasitiformes</taxon>
        <taxon>Ixodida</taxon>
        <taxon>Ixodoidea</taxon>
        <taxon>Ixodidae</taxon>
        <taxon>Ixodinae</taxon>
        <taxon>Ixodes</taxon>
    </lineage>
</organism>
<sequence>LQWHSSVSAKNKRLTWQAALRGESIIVIGARSALFLPFSNLGLIVVDEEHDSSFKQEEGQIYHARDMAVFRAKLESIPIVLASATPSIETYFNAKNGKYKHAHLPERFSRVEMPEVKIVDMNSEILPKGNWISSTLKRQISNTLEAKKQSIIFLNRRGYAPLSICKICGSKVECKNCNFYLVLHKQKNILQCHYCGYNILNTNSCQSCGGHKQILVYGPGIERVEEELKSLFPSARIAVFTSDTATNHKTASAMINAIHNRDIDIIIGTQIIAKGLHFKDLHLVGVIDADAGSFSCDPRSLEKTYQLIHQVSGRAGRESTKGVVCLQAYMPNSIVLQNIALYDREGFLRSELNDRELAMMPPFARL</sequence>
<name>A0AC60QRQ1_IXOPE</name>